<name>A0A6C0LVP7_9ZZZZ</name>
<keyword evidence="1" id="KW-0812">Transmembrane</keyword>
<keyword evidence="1" id="KW-1133">Transmembrane helix</keyword>
<keyword evidence="1" id="KW-0472">Membrane</keyword>
<protein>
    <submittedName>
        <fullName evidence="2">Uncharacterized protein</fullName>
    </submittedName>
</protein>
<reference evidence="2" key="1">
    <citation type="journal article" date="2020" name="Nature">
        <title>Giant virus diversity and host interactions through global metagenomics.</title>
        <authorList>
            <person name="Schulz F."/>
            <person name="Roux S."/>
            <person name="Paez-Espino D."/>
            <person name="Jungbluth S."/>
            <person name="Walsh D.A."/>
            <person name="Denef V.J."/>
            <person name="McMahon K.D."/>
            <person name="Konstantinidis K.T."/>
            <person name="Eloe-Fadrosh E.A."/>
            <person name="Kyrpides N.C."/>
            <person name="Woyke T."/>
        </authorList>
    </citation>
    <scope>NUCLEOTIDE SEQUENCE</scope>
    <source>
        <strain evidence="2">GVMAG-S-1016704-142</strain>
    </source>
</reference>
<sequence length="808" mass="90601">MNHSYIIIISIFVTVIIMVYINMKYKGINLQSTSCGHKEPTCSTMFDLENTGLPEHTALCVNQTKCSHVKPKELDIDFDGSTFELQFRVPKIGCTELGDMEICCTGDLLQCFAAQIALKDFRISTGYSIPFNSKICSLLPSCFIENDSTPYLLFPIPDFSIKVYNDSSLVDPGFKHDKLNKNIATAFGTLGAMPMSMRQASVYIIKLPKYVDIVYFSIMPYLFQVGSDVFIDKFEEDLSFASMTDSFNLHNLENMKVKGDKIDMWMNNGGDLTVIFIASHNKKMTENIYAKLKVAIDQIDGTPLGDISDIPIINIPLPAGSSYGNVVDPLGRDMLKETRTNKNVVDKTPLYNWETDTIGIVGRIASKTGRQGELDEWLDDLADQKRIVVLGLEDDTPEWNQDDNYEAFELHHQNGRFNNDGLWEGGFVIDNVNFNEDSWKIQKPYDTGHLNLAQLGSKASDIATQMKEFGYDQYIDIPINSHPSPFPNYNRFVSSKGYDNSKLTWSQSGLDMIQYNVSAYGDCRDTEYPTSDTFCLGKYDVVVILSNNFAFVNNDILYNNLNVYDSESQTSLASYRGDEDEAKDKTVYSLAVSRTDFGGCVGNLPSSINNTQFLPSGPHINLGASSTTTFFVQSRCYVHIPTGTSSIMTIDQSRFIVRVFSPCKGSEKIYPSICYDYEDETCSENTKTADCPNDRTVEWDDKNTRSDNISATICGGLRLEKTTEKTQLISMQVLFGSFLIIGIMTILSVSIYNNEKDIQSVIHGIGVGFKPYITPLLGCLVVTIFITIKLNYVTKTTAYNLNQSKKQR</sequence>
<feature type="transmembrane region" description="Helical" evidence="1">
    <location>
        <begin position="728"/>
        <end position="752"/>
    </location>
</feature>
<feature type="transmembrane region" description="Helical" evidence="1">
    <location>
        <begin position="6"/>
        <end position="23"/>
    </location>
</feature>
<feature type="transmembrane region" description="Helical" evidence="1">
    <location>
        <begin position="772"/>
        <end position="792"/>
    </location>
</feature>
<proteinExistence type="predicted"/>
<dbReference type="EMBL" id="MN740564">
    <property type="protein sequence ID" value="QHU33831.1"/>
    <property type="molecule type" value="Genomic_DNA"/>
</dbReference>
<accession>A0A6C0LVP7</accession>
<evidence type="ECO:0000313" key="2">
    <source>
        <dbReference type="EMBL" id="QHU33831.1"/>
    </source>
</evidence>
<organism evidence="2">
    <name type="scientific">viral metagenome</name>
    <dbReference type="NCBI Taxonomy" id="1070528"/>
    <lineage>
        <taxon>unclassified sequences</taxon>
        <taxon>metagenomes</taxon>
        <taxon>organismal metagenomes</taxon>
    </lineage>
</organism>
<dbReference type="AlphaFoldDB" id="A0A6C0LVP7"/>
<evidence type="ECO:0000256" key="1">
    <source>
        <dbReference type="SAM" id="Phobius"/>
    </source>
</evidence>